<keyword evidence="3" id="KW-1185">Reference proteome</keyword>
<name>A0AAV6Q5V9_SOLSE</name>
<comment type="caution">
    <text evidence="2">The sequence shown here is derived from an EMBL/GenBank/DDBJ whole genome shotgun (WGS) entry which is preliminary data.</text>
</comment>
<dbReference type="AlphaFoldDB" id="A0AAV6Q5V9"/>
<gene>
    <name evidence="2" type="ORF">JOB18_045719</name>
</gene>
<feature type="region of interest" description="Disordered" evidence="1">
    <location>
        <begin position="31"/>
        <end position="55"/>
    </location>
</feature>
<organism evidence="2 3">
    <name type="scientific">Solea senegalensis</name>
    <name type="common">Senegalese sole</name>
    <dbReference type="NCBI Taxonomy" id="28829"/>
    <lineage>
        <taxon>Eukaryota</taxon>
        <taxon>Metazoa</taxon>
        <taxon>Chordata</taxon>
        <taxon>Craniata</taxon>
        <taxon>Vertebrata</taxon>
        <taxon>Euteleostomi</taxon>
        <taxon>Actinopterygii</taxon>
        <taxon>Neopterygii</taxon>
        <taxon>Teleostei</taxon>
        <taxon>Neoteleostei</taxon>
        <taxon>Acanthomorphata</taxon>
        <taxon>Carangaria</taxon>
        <taxon>Pleuronectiformes</taxon>
        <taxon>Pleuronectoidei</taxon>
        <taxon>Soleidae</taxon>
        <taxon>Solea</taxon>
    </lineage>
</organism>
<evidence type="ECO:0000256" key="1">
    <source>
        <dbReference type="SAM" id="MobiDB-lite"/>
    </source>
</evidence>
<protein>
    <submittedName>
        <fullName evidence="2">General transcription factor II-I repeat domain-containing protein 2-like</fullName>
    </submittedName>
</protein>
<dbReference type="EMBL" id="JAGKHQ010000019">
    <property type="protein sequence ID" value="KAG7483328.1"/>
    <property type="molecule type" value="Genomic_DNA"/>
</dbReference>
<proteinExistence type="predicted"/>
<accession>A0AAV6Q5V9</accession>
<sequence>MTMEPGEPQEKRMSRRLHSLMMVGKEEHANVHSLHHNHKQHRDPTSSLHEQQHSHSEGLNIAVNFHLPLPQDGKKKAQKSRLQLLSIAVDVESAPVNLQMELIELQCNDTLKAKFESVSAAEFARFIPDTMPELRTQVARTLSMFGSTYLCEQLFSLMKLNKTSHRSRLTDEHLNSVLRISSAQTPNIDELVLIKMRHQVSS</sequence>
<dbReference type="PANTHER" id="PTHR45913:SF11">
    <property type="entry name" value="EPM2A-INTERACTING PROTEIN 1"/>
    <property type="match status" value="1"/>
</dbReference>
<dbReference type="PANTHER" id="PTHR45913">
    <property type="entry name" value="EPM2A-INTERACTING PROTEIN 1"/>
    <property type="match status" value="1"/>
</dbReference>
<reference evidence="2 3" key="1">
    <citation type="journal article" date="2021" name="Sci. Rep.">
        <title>Chromosome anchoring in Senegalese sole (Solea senegalensis) reveals sex-associated markers and genome rearrangements in flatfish.</title>
        <authorList>
            <person name="Guerrero-Cozar I."/>
            <person name="Gomez-Garrido J."/>
            <person name="Berbel C."/>
            <person name="Martinez-Blanch J.F."/>
            <person name="Alioto T."/>
            <person name="Claros M.G."/>
            <person name="Gagnaire P.A."/>
            <person name="Manchado M."/>
        </authorList>
    </citation>
    <scope>NUCLEOTIDE SEQUENCE [LARGE SCALE GENOMIC DNA]</scope>
    <source>
        <strain evidence="2">Sse05_10M</strain>
    </source>
</reference>
<evidence type="ECO:0000313" key="3">
    <source>
        <dbReference type="Proteomes" id="UP000693946"/>
    </source>
</evidence>
<dbReference type="Proteomes" id="UP000693946">
    <property type="component" value="Linkage Group LG7"/>
</dbReference>
<evidence type="ECO:0000313" key="2">
    <source>
        <dbReference type="EMBL" id="KAG7483328.1"/>
    </source>
</evidence>